<evidence type="ECO:0000256" key="3">
    <source>
        <dbReference type="ARBA" id="ARBA00022692"/>
    </source>
</evidence>
<dbReference type="InterPro" id="IPR006968">
    <property type="entry name" value="RUS_fam"/>
</dbReference>
<keyword evidence="10" id="KW-1185">Reference proteome</keyword>
<evidence type="ECO:0000256" key="1">
    <source>
        <dbReference type="ARBA" id="ARBA00004370"/>
    </source>
</evidence>
<evidence type="ECO:0000256" key="4">
    <source>
        <dbReference type="ARBA" id="ARBA00022989"/>
    </source>
</evidence>
<evidence type="ECO:0000313" key="9">
    <source>
        <dbReference type="EMBL" id="SZX74851.1"/>
    </source>
</evidence>
<proteinExistence type="inferred from homology"/>
<evidence type="ECO:0000313" key="10">
    <source>
        <dbReference type="Proteomes" id="UP000256970"/>
    </source>
</evidence>
<feature type="transmembrane region" description="Helical" evidence="6">
    <location>
        <begin position="229"/>
        <end position="248"/>
    </location>
</feature>
<evidence type="ECO:0000259" key="7">
    <source>
        <dbReference type="Pfam" id="PF04884"/>
    </source>
</evidence>
<dbReference type="GO" id="GO:0016020">
    <property type="term" value="C:membrane"/>
    <property type="evidence" value="ECO:0007669"/>
    <property type="project" value="UniProtKB-SubCell"/>
</dbReference>
<dbReference type="InterPro" id="IPR055412">
    <property type="entry name" value="UVB_sens_C"/>
</dbReference>
<dbReference type="Pfam" id="PF04884">
    <property type="entry name" value="UVB_sens_prot"/>
    <property type="match status" value="1"/>
</dbReference>
<dbReference type="PANTHER" id="PTHR12770">
    <property type="entry name" value="RUS1 FAMILY PROTEIN C16ORF58"/>
    <property type="match status" value="1"/>
</dbReference>
<dbReference type="EMBL" id="FNXT01001221">
    <property type="protein sequence ID" value="SZX74851.1"/>
    <property type="molecule type" value="Genomic_DNA"/>
</dbReference>
<gene>
    <name evidence="9" type="ORF">BQ4739_LOCUS15169</name>
</gene>
<evidence type="ECO:0000259" key="8">
    <source>
        <dbReference type="Pfam" id="PF24160"/>
    </source>
</evidence>
<evidence type="ECO:0000256" key="5">
    <source>
        <dbReference type="ARBA" id="ARBA00023136"/>
    </source>
</evidence>
<organism evidence="9 10">
    <name type="scientific">Tetradesmus obliquus</name>
    <name type="common">Green alga</name>
    <name type="synonym">Acutodesmus obliquus</name>
    <dbReference type="NCBI Taxonomy" id="3088"/>
    <lineage>
        <taxon>Eukaryota</taxon>
        <taxon>Viridiplantae</taxon>
        <taxon>Chlorophyta</taxon>
        <taxon>core chlorophytes</taxon>
        <taxon>Chlorophyceae</taxon>
        <taxon>CS clade</taxon>
        <taxon>Sphaeropleales</taxon>
        <taxon>Scenedesmaceae</taxon>
        <taxon>Tetradesmus</taxon>
    </lineage>
</organism>
<keyword evidence="3 6" id="KW-0812">Transmembrane</keyword>
<name>A0A383WBP1_TETOB</name>
<comment type="subcellular location">
    <subcellularLocation>
        <location evidence="1">Membrane</location>
    </subcellularLocation>
</comment>
<dbReference type="PANTHER" id="PTHR12770:SF31">
    <property type="entry name" value="RUS FAMILY MEMBER 1"/>
    <property type="match status" value="1"/>
</dbReference>
<keyword evidence="4 6" id="KW-1133">Transmembrane helix</keyword>
<feature type="transmembrane region" description="Helical" evidence="6">
    <location>
        <begin position="106"/>
        <end position="125"/>
    </location>
</feature>
<keyword evidence="5 6" id="KW-0472">Membrane</keyword>
<comment type="similarity">
    <text evidence="2">Belongs to the RUS1 family.</text>
</comment>
<dbReference type="InterPro" id="IPR054549">
    <property type="entry name" value="UVB_sens_RUS_dom"/>
</dbReference>
<evidence type="ECO:0000256" key="2">
    <source>
        <dbReference type="ARBA" id="ARBA00007558"/>
    </source>
</evidence>
<evidence type="ECO:0008006" key="11">
    <source>
        <dbReference type="Google" id="ProtNLM"/>
    </source>
</evidence>
<dbReference type="Proteomes" id="UP000256970">
    <property type="component" value="Unassembled WGS sequence"/>
</dbReference>
<evidence type="ECO:0000256" key="6">
    <source>
        <dbReference type="SAM" id="Phobius"/>
    </source>
</evidence>
<feature type="transmembrane region" description="Helical" evidence="6">
    <location>
        <begin position="145"/>
        <end position="166"/>
    </location>
</feature>
<accession>A0A383WBP1</accession>
<feature type="domain" description="Protein root UVB sensitive/RUS" evidence="7">
    <location>
        <begin position="35"/>
        <end position="274"/>
    </location>
</feature>
<protein>
    <recommendedName>
        <fullName evidence="11">DUF647 domain-containing protein</fullName>
    </recommendedName>
</protein>
<reference evidence="9 10" key="1">
    <citation type="submission" date="2016-10" db="EMBL/GenBank/DDBJ databases">
        <authorList>
            <person name="Cai Z."/>
        </authorList>
    </citation>
    <scope>NUCLEOTIDE SEQUENCE [LARGE SCALE GENOMIC DNA]</scope>
</reference>
<feature type="domain" description="Root UVB sensitive protein C-terminal" evidence="8">
    <location>
        <begin position="350"/>
        <end position="454"/>
    </location>
</feature>
<sequence>MAPVSLITEHKAGKQQQQWKVVSGELVSTSAPANQQASGIRQLFVSAFLPVGYPDSVTPDYTGFISWNTVQAISSYVRGVLSSHAVFKGVGVGSQAATALGAVFQFFVRDILGMAGGIIFAYAAGGNFDSNAKQWRLFADVMNDMAMALDLASPLIPGGFMIMASLGSVARAMVGMAAGATHAALTQHFATAGSNAADISAKADSRERATVIIGSLLGMAVTQRMAENVAAAWLFFAVLTWVHVWANIRALRCLVLSSVNEPRLKLLLQHYQDKEKVLTPLQVSGLESLLVPPLAAAWQAVTSSQQHAPIAFGAQLSAALRRAAAAAEAAAGRVGRGTCPAGQQGLLLQQALQQQKAAADRQYLLLLTGKKQLAVEVVLHEAAGQQVQLRAYLHALQLATALHQAGSSGDTQQLLQRSEQWAVGSLPPFLAALQQHGWELDKLFLPRPEWTAEW</sequence>
<dbReference type="Pfam" id="PF24160">
    <property type="entry name" value="UVB_sens_C"/>
    <property type="match status" value="1"/>
</dbReference>
<dbReference type="AlphaFoldDB" id="A0A383WBP1"/>